<dbReference type="STRING" id="410332.SAMN04488550_1300"/>
<dbReference type="PANTHER" id="PTHR21310">
    <property type="entry name" value="AMINOGLYCOSIDE PHOSPHOTRANSFERASE-RELATED-RELATED"/>
    <property type="match status" value="1"/>
</dbReference>
<evidence type="ECO:0000256" key="1">
    <source>
        <dbReference type="SAM" id="MobiDB-lite"/>
    </source>
</evidence>
<keyword evidence="4" id="KW-1185">Reference proteome</keyword>
<dbReference type="Gene3D" id="3.30.200.20">
    <property type="entry name" value="Phosphorylase Kinase, domain 1"/>
    <property type="match status" value="1"/>
</dbReference>
<comment type="caution">
    <text evidence="3">The sequence shown here is derived from an EMBL/GenBank/DDBJ whole genome shotgun (WGS) entry which is preliminary data.</text>
</comment>
<dbReference type="CDD" id="cd05154">
    <property type="entry name" value="ACAD10_11_N-like"/>
    <property type="match status" value="1"/>
</dbReference>
<dbReference type="Proteomes" id="UP000035009">
    <property type="component" value="Unassembled WGS sequence"/>
</dbReference>
<dbReference type="InterPro" id="IPR051678">
    <property type="entry name" value="AGP_Transferase"/>
</dbReference>
<evidence type="ECO:0000259" key="2">
    <source>
        <dbReference type="Pfam" id="PF01636"/>
    </source>
</evidence>
<organism evidence="3 4">
    <name type="scientific">Gordonia malaquae NBRC 108250</name>
    <dbReference type="NCBI Taxonomy" id="1223542"/>
    <lineage>
        <taxon>Bacteria</taxon>
        <taxon>Bacillati</taxon>
        <taxon>Actinomycetota</taxon>
        <taxon>Actinomycetes</taxon>
        <taxon>Mycobacteriales</taxon>
        <taxon>Gordoniaceae</taxon>
        <taxon>Gordonia</taxon>
    </lineage>
</organism>
<evidence type="ECO:0000313" key="4">
    <source>
        <dbReference type="Proteomes" id="UP000035009"/>
    </source>
</evidence>
<dbReference type="PANTHER" id="PTHR21310:SF40">
    <property type="entry name" value="AMINOGLYCOSIDE PHOSPHOTRANSFERASE DOMAIN-CONTAINING PROTEIN-RELATED"/>
    <property type="match status" value="1"/>
</dbReference>
<proteinExistence type="predicted"/>
<dbReference type="Gene3D" id="3.90.1200.10">
    <property type="match status" value="1"/>
</dbReference>
<feature type="domain" description="Aminoglycoside phosphotransferase" evidence="2">
    <location>
        <begin position="70"/>
        <end position="279"/>
    </location>
</feature>
<reference evidence="3 4" key="1">
    <citation type="submission" date="2013-02" db="EMBL/GenBank/DDBJ databases">
        <title>Whole genome shotgun sequence of Gordonia malaquae NBRC 108250.</title>
        <authorList>
            <person name="Yoshida I."/>
            <person name="Hosoyama A."/>
            <person name="Tsuchikane K."/>
            <person name="Ando Y."/>
            <person name="Baba S."/>
            <person name="Ohji S."/>
            <person name="Hamada M."/>
            <person name="Tamura T."/>
            <person name="Yamazoe A."/>
            <person name="Yamazaki S."/>
            <person name="Fujita N."/>
        </authorList>
    </citation>
    <scope>NUCLEOTIDE SEQUENCE [LARGE SCALE GENOMIC DNA]</scope>
    <source>
        <strain evidence="3 4">NBRC 108250</strain>
    </source>
</reference>
<sequence length="388" mass="43193">MSPITDDESAQVARPSESQRDPEWLRDRLDTWLKSHEGDDAAVLTVELPSANGMSSETLLATARIAGVEQSLVVRVAPMADSDPVFPSYDLDGQFNLIRHVADHTDVPLPTLWWSEPSPDALGAPFFVMGRVDGIVPPDVMPYTFGSWVSEATDEQRRTLMSESVGVLAAVHAAPLPAVGVTLHNPGETPLRGHVRRLREFYDWASQGRAGAPLIERAFAWVEENFPTEESDPVLIWGDARIGNIMYRDFSPVAVLDWEMATVGPRELDIAWMIFIHRFFQDLAELATLEGLPTFLSREDVAAEYERRTGHTPRDLDFYITYSALVHAVIMFRINCRAIHFGQAAEPADPDDMILHRATVEAMMAGTYWPLDSAPRLRSGTPRGTEEA</sequence>
<protein>
    <recommendedName>
        <fullName evidence="2">Aminoglycoside phosphotransferase domain-containing protein</fullName>
    </recommendedName>
</protein>
<gene>
    <name evidence="3" type="ORF">GM1_019_00110</name>
</gene>
<dbReference type="EMBL" id="BAOP01000019">
    <property type="protein sequence ID" value="GAC80549.1"/>
    <property type="molecule type" value="Genomic_DNA"/>
</dbReference>
<evidence type="ECO:0000313" key="3">
    <source>
        <dbReference type="EMBL" id="GAC80549.1"/>
    </source>
</evidence>
<dbReference type="eggNOG" id="COG3173">
    <property type="taxonomic scope" value="Bacteria"/>
</dbReference>
<dbReference type="InterPro" id="IPR011009">
    <property type="entry name" value="Kinase-like_dom_sf"/>
</dbReference>
<dbReference type="InterPro" id="IPR002575">
    <property type="entry name" value="Aminoglycoside_PTrfase"/>
</dbReference>
<feature type="region of interest" description="Disordered" evidence="1">
    <location>
        <begin position="1"/>
        <end position="23"/>
    </location>
</feature>
<name>M3VG18_GORML</name>
<dbReference type="OrthoDB" id="3339041at2"/>
<dbReference type="AlphaFoldDB" id="M3VG18"/>
<dbReference type="InterPro" id="IPR041726">
    <property type="entry name" value="ACAD10_11_N"/>
</dbReference>
<accession>M3VG18</accession>
<dbReference type="SUPFAM" id="SSF56112">
    <property type="entry name" value="Protein kinase-like (PK-like)"/>
    <property type="match status" value="1"/>
</dbReference>
<dbReference type="RefSeq" id="WP_008379642.1">
    <property type="nucleotide sequence ID" value="NZ_BAOP01000019.1"/>
</dbReference>
<dbReference type="Pfam" id="PF01636">
    <property type="entry name" value="APH"/>
    <property type="match status" value="1"/>
</dbReference>